<keyword evidence="3" id="KW-0804">Transcription</keyword>
<sequence>MITKLHIKNMVSPSCILVVENELKVCGVDIQSVRLGCAEVIISATISLEEIDLRIKKFGFELIYDKKTILIEQIKIAVLDYLKFVQKKPKNNIKLSAYISSRIDKNYNYLSKVFSKETGETLEKYYIHIRIEKVKEFLEYGQLNVSEIAIKLGYSSVHYLSNQFKKVTGFSISAYKKRGGTDSNSQEGLPKI</sequence>
<name>G0J1S2_CYCMS</name>
<evidence type="ECO:0000313" key="6">
    <source>
        <dbReference type="Proteomes" id="UP000001635"/>
    </source>
</evidence>
<dbReference type="AlphaFoldDB" id="G0J1S2"/>
<dbReference type="PROSITE" id="PS01124">
    <property type="entry name" value="HTH_ARAC_FAMILY_2"/>
    <property type="match status" value="1"/>
</dbReference>
<dbReference type="KEGG" id="cmr:Cycma_4595"/>
<feature type="domain" description="HTH araC/xylS-type" evidence="4">
    <location>
        <begin position="99"/>
        <end position="178"/>
    </location>
</feature>
<dbReference type="GO" id="GO:0043565">
    <property type="term" value="F:sequence-specific DNA binding"/>
    <property type="evidence" value="ECO:0007669"/>
    <property type="project" value="InterPro"/>
</dbReference>
<dbReference type="HOGENOM" id="CLU_121830_0_0_10"/>
<accession>G0J1S2</accession>
<evidence type="ECO:0000256" key="1">
    <source>
        <dbReference type="ARBA" id="ARBA00023015"/>
    </source>
</evidence>
<organism evidence="5 6">
    <name type="scientific">Cyclobacterium marinum (strain ATCC 25205 / DSM 745 / LMG 13164 / NCIMB 1802)</name>
    <name type="common">Flectobacillus marinus</name>
    <dbReference type="NCBI Taxonomy" id="880070"/>
    <lineage>
        <taxon>Bacteria</taxon>
        <taxon>Pseudomonadati</taxon>
        <taxon>Bacteroidota</taxon>
        <taxon>Cytophagia</taxon>
        <taxon>Cytophagales</taxon>
        <taxon>Cyclobacteriaceae</taxon>
        <taxon>Cyclobacterium</taxon>
    </lineage>
</organism>
<evidence type="ECO:0000259" key="4">
    <source>
        <dbReference type="PROSITE" id="PS01124"/>
    </source>
</evidence>
<dbReference type="PANTHER" id="PTHR43280:SF2">
    <property type="entry name" value="HTH-TYPE TRANSCRIPTIONAL REGULATOR EXSA"/>
    <property type="match status" value="1"/>
</dbReference>
<dbReference type="GO" id="GO:0003700">
    <property type="term" value="F:DNA-binding transcription factor activity"/>
    <property type="evidence" value="ECO:0007669"/>
    <property type="project" value="InterPro"/>
</dbReference>
<dbReference type="Proteomes" id="UP000001635">
    <property type="component" value="Chromosome"/>
</dbReference>
<dbReference type="PANTHER" id="PTHR43280">
    <property type="entry name" value="ARAC-FAMILY TRANSCRIPTIONAL REGULATOR"/>
    <property type="match status" value="1"/>
</dbReference>
<dbReference type="eggNOG" id="COG2207">
    <property type="taxonomic scope" value="Bacteria"/>
</dbReference>
<dbReference type="EMBL" id="CP002955">
    <property type="protein sequence ID" value="AEL28281.1"/>
    <property type="molecule type" value="Genomic_DNA"/>
</dbReference>
<dbReference type="SUPFAM" id="SSF46689">
    <property type="entry name" value="Homeodomain-like"/>
    <property type="match status" value="1"/>
</dbReference>
<keyword evidence="2" id="KW-0238">DNA-binding</keyword>
<dbReference type="STRING" id="880070.Cycma_4595"/>
<gene>
    <name evidence="5" type="ordered locus">Cycma_4595</name>
</gene>
<dbReference type="InterPro" id="IPR009057">
    <property type="entry name" value="Homeodomain-like_sf"/>
</dbReference>
<evidence type="ECO:0000256" key="3">
    <source>
        <dbReference type="ARBA" id="ARBA00023163"/>
    </source>
</evidence>
<dbReference type="InterPro" id="IPR018060">
    <property type="entry name" value="HTH_AraC"/>
</dbReference>
<dbReference type="Gene3D" id="1.10.10.60">
    <property type="entry name" value="Homeodomain-like"/>
    <property type="match status" value="2"/>
</dbReference>
<proteinExistence type="predicted"/>
<dbReference type="RefSeq" id="WP_014022563.1">
    <property type="nucleotide sequence ID" value="NC_015914.1"/>
</dbReference>
<protein>
    <submittedName>
        <fullName evidence="5">Transcriptional regulator, AraC family</fullName>
    </submittedName>
</protein>
<keyword evidence="1" id="KW-0805">Transcription regulation</keyword>
<dbReference type="SMART" id="SM00342">
    <property type="entry name" value="HTH_ARAC"/>
    <property type="match status" value="1"/>
</dbReference>
<dbReference type="eggNOG" id="COG2608">
    <property type="taxonomic scope" value="Bacteria"/>
</dbReference>
<keyword evidence="6" id="KW-1185">Reference proteome</keyword>
<dbReference type="OrthoDB" id="952277at2"/>
<evidence type="ECO:0000313" key="5">
    <source>
        <dbReference type="EMBL" id="AEL28281.1"/>
    </source>
</evidence>
<evidence type="ECO:0000256" key="2">
    <source>
        <dbReference type="ARBA" id="ARBA00023125"/>
    </source>
</evidence>
<reference evidence="6" key="1">
    <citation type="submission" date="2011-07" db="EMBL/GenBank/DDBJ databases">
        <title>The complete genome of Cyclobacterium marinum DSM 745.</title>
        <authorList>
            <person name="Lucas S."/>
            <person name="Han J."/>
            <person name="Lapidus A."/>
            <person name="Bruce D."/>
            <person name="Goodwin L."/>
            <person name="Pitluck S."/>
            <person name="Peters L."/>
            <person name="Kyrpides N."/>
            <person name="Mavromatis K."/>
            <person name="Ivanova N."/>
            <person name="Ovchinnikova G."/>
            <person name="Chertkov O."/>
            <person name="Detter J.C."/>
            <person name="Tapia R."/>
            <person name="Han C."/>
            <person name="Land M."/>
            <person name="Hauser L."/>
            <person name="Markowitz V."/>
            <person name="Cheng J.-F."/>
            <person name="Hugenholtz P."/>
            <person name="Woyke T."/>
            <person name="Wu D."/>
            <person name="Tindall B."/>
            <person name="Schuetze A."/>
            <person name="Brambilla E."/>
            <person name="Klenk H.-P."/>
            <person name="Eisen J.A."/>
        </authorList>
    </citation>
    <scope>NUCLEOTIDE SEQUENCE [LARGE SCALE GENOMIC DNA]</scope>
    <source>
        <strain evidence="6">ATCC 25205 / DSM 745 / LMG 13164 / NCIMB 1802</strain>
    </source>
</reference>
<dbReference type="Pfam" id="PF12833">
    <property type="entry name" value="HTH_18"/>
    <property type="match status" value="1"/>
</dbReference>